<feature type="transmembrane region" description="Helical" evidence="1">
    <location>
        <begin position="46"/>
        <end position="67"/>
    </location>
</feature>
<feature type="transmembrane region" description="Helical" evidence="1">
    <location>
        <begin position="12"/>
        <end position="34"/>
    </location>
</feature>
<protein>
    <recommendedName>
        <fullName evidence="4">Bacterial Pleckstrin homology domain-containing protein</fullName>
    </recommendedName>
</protein>
<evidence type="ECO:0000256" key="1">
    <source>
        <dbReference type="SAM" id="Phobius"/>
    </source>
</evidence>
<keyword evidence="1" id="KW-0472">Membrane</keyword>
<accession>A0A840EU11</accession>
<organism evidence="2 3">
    <name type="scientific">Mesonia hippocampi</name>
    <dbReference type="NCBI Taxonomy" id="1628250"/>
    <lineage>
        <taxon>Bacteria</taxon>
        <taxon>Pseudomonadati</taxon>
        <taxon>Bacteroidota</taxon>
        <taxon>Flavobacteriia</taxon>
        <taxon>Flavobacteriales</taxon>
        <taxon>Flavobacteriaceae</taxon>
        <taxon>Mesonia</taxon>
    </lineage>
</organism>
<proteinExistence type="predicted"/>
<evidence type="ECO:0000313" key="2">
    <source>
        <dbReference type="EMBL" id="MBB4118387.1"/>
    </source>
</evidence>
<name>A0A840EU11_9FLAO</name>
<sequence>MLIEKQRFRQIWLWVILISINAFMLYGFVQQIIFKIPFGDNPGPDILLIFFCLMMLGLSYLFLNVIVLKTYIDNEKIVVKFPPLVAEEVILIKEIAEAKIVKYKPLKEYGGWGFRSGKKGMAYNISGNLGLSITYKSGKHLLIGIQKPEKYSKFPFIANSLL</sequence>
<keyword evidence="1" id="KW-0812">Transmembrane</keyword>
<keyword evidence="1" id="KW-1133">Transmembrane helix</keyword>
<gene>
    <name evidence="2" type="ORF">GGR32_000661</name>
</gene>
<dbReference type="Proteomes" id="UP000553034">
    <property type="component" value="Unassembled WGS sequence"/>
</dbReference>
<evidence type="ECO:0008006" key="4">
    <source>
        <dbReference type="Google" id="ProtNLM"/>
    </source>
</evidence>
<reference evidence="2 3" key="1">
    <citation type="submission" date="2020-08" db="EMBL/GenBank/DDBJ databases">
        <title>Genomic Encyclopedia of Type Strains, Phase IV (KMG-IV): sequencing the most valuable type-strain genomes for metagenomic binning, comparative biology and taxonomic classification.</title>
        <authorList>
            <person name="Goeker M."/>
        </authorList>
    </citation>
    <scope>NUCLEOTIDE SEQUENCE [LARGE SCALE GENOMIC DNA]</scope>
    <source>
        <strain evidence="2 3">DSM 29568</strain>
    </source>
</reference>
<dbReference type="RefSeq" id="WP_183476391.1">
    <property type="nucleotide sequence ID" value="NZ_JACIFO010000002.1"/>
</dbReference>
<dbReference type="AlphaFoldDB" id="A0A840EU11"/>
<keyword evidence="3" id="KW-1185">Reference proteome</keyword>
<comment type="caution">
    <text evidence="2">The sequence shown here is derived from an EMBL/GenBank/DDBJ whole genome shotgun (WGS) entry which is preliminary data.</text>
</comment>
<dbReference type="EMBL" id="JACIFO010000002">
    <property type="protein sequence ID" value="MBB4118387.1"/>
    <property type="molecule type" value="Genomic_DNA"/>
</dbReference>
<evidence type="ECO:0000313" key="3">
    <source>
        <dbReference type="Proteomes" id="UP000553034"/>
    </source>
</evidence>